<evidence type="ECO:0000313" key="1">
    <source>
        <dbReference type="EMBL" id="MFC7058274.1"/>
    </source>
</evidence>
<organism evidence="1 2">
    <name type="scientific">Halovenus salina</name>
    <dbReference type="NCBI Taxonomy" id="1510225"/>
    <lineage>
        <taxon>Archaea</taxon>
        <taxon>Methanobacteriati</taxon>
        <taxon>Methanobacteriota</taxon>
        <taxon>Stenosarchaea group</taxon>
        <taxon>Halobacteria</taxon>
        <taxon>Halobacteriales</taxon>
        <taxon>Haloarculaceae</taxon>
        <taxon>Halovenus</taxon>
    </lineage>
</organism>
<accession>A0ABD5W0K1</accession>
<name>A0ABD5W0K1_9EURY</name>
<proteinExistence type="predicted"/>
<reference evidence="1 2" key="1">
    <citation type="journal article" date="2019" name="Int. J. Syst. Evol. Microbiol.">
        <title>The Global Catalogue of Microorganisms (GCM) 10K type strain sequencing project: providing services to taxonomists for standard genome sequencing and annotation.</title>
        <authorList>
            <consortium name="The Broad Institute Genomics Platform"/>
            <consortium name="The Broad Institute Genome Sequencing Center for Infectious Disease"/>
            <person name="Wu L."/>
            <person name="Ma J."/>
        </authorList>
    </citation>
    <scope>NUCLEOTIDE SEQUENCE [LARGE SCALE GENOMIC DNA]</scope>
    <source>
        <strain evidence="1 2">JCM 30072</strain>
    </source>
</reference>
<evidence type="ECO:0000313" key="2">
    <source>
        <dbReference type="Proteomes" id="UP001596445"/>
    </source>
</evidence>
<sequence>MTAVDGTLVAATHRGTVMERDNGWQVVGTFPVPGEVTGRYTPVAHVEP</sequence>
<dbReference type="AlphaFoldDB" id="A0ABD5W0K1"/>
<dbReference type="RefSeq" id="WP_382185147.1">
    <property type="nucleotide sequence ID" value="NZ_JBHSZI010000001.1"/>
</dbReference>
<gene>
    <name evidence="1" type="ORF">ACFQQG_08885</name>
</gene>
<dbReference type="Proteomes" id="UP001596445">
    <property type="component" value="Unassembled WGS sequence"/>
</dbReference>
<comment type="caution">
    <text evidence="1">The sequence shown here is derived from an EMBL/GenBank/DDBJ whole genome shotgun (WGS) entry which is preliminary data.</text>
</comment>
<dbReference type="EMBL" id="JBHSZI010000001">
    <property type="protein sequence ID" value="MFC7058274.1"/>
    <property type="molecule type" value="Genomic_DNA"/>
</dbReference>
<protein>
    <submittedName>
        <fullName evidence="1">Uncharacterized protein</fullName>
    </submittedName>
</protein>
<keyword evidence="2" id="KW-1185">Reference proteome</keyword>